<feature type="region of interest" description="Disordered" evidence="2">
    <location>
        <begin position="377"/>
        <end position="475"/>
    </location>
</feature>
<organism evidence="3 4">
    <name type="scientific">Amphibalanus amphitrite</name>
    <name type="common">Striped barnacle</name>
    <name type="synonym">Balanus amphitrite</name>
    <dbReference type="NCBI Taxonomy" id="1232801"/>
    <lineage>
        <taxon>Eukaryota</taxon>
        <taxon>Metazoa</taxon>
        <taxon>Ecdysozoa</taxon>
        <taxon>Arthropoda</taxon>
        <taxon>Crustacea</taxon>
        <taxon>Multicrustacea</taxon>
        <taxon>Cirripedia</taxon>
        <taxon>Thoracica</taxon>
        <taxon>Thoracicalcarea</taxon>
        <taxon>Balanomorpha</taxon>
        <taxon>Balanoidea</taxon>
        <taxon>Balanidae</taxon>
        <taxon>Amphibalaninae</taxon>
        <taxon>Amphibalanus</taxon>
    </lineage>
</organism>
<keyword evidence="1" id="KW-0175">Coiled coil</keyword>
<sequence>MRLDCGTQKKLRLMENAKEWEDENRELKTQVGGQRSELDATIAFLRRQEGSERRACDEDVAARDGEIGEAEAQLRAEQRRHERAEFELSEEASPYHRTSALTFPSELSEELREVMMEATDKQEQVDFWKNYPFNQNLEKREKIKCLKLGIQQIDQLHDAFETQLDGNFRYMQNYLVSGHVRRLERAKRSAAARALRHVSLSDHSDLVAQAALCLQSVINHQHGDTLRDHMDWIGERRQDWISEISGLDREHGGSDDSLSRSGSESDVSRLSDDQLLPFESPIQVPASVRRQALRPFEEWSRQRHWWRVQAPRPRTRRWPVTGPHLALYADQPPVFDLSGPKVINESPSVSSAHISDDWELGKVGWQEHLRRRSVISAGSAGPGLDAPPAAGRAHSGALDTRAGSSRAATGRAGGTAPPAARTGRSATGRPSGSSLAKSSSRSEVKTNASKQSITSAGSSKSVTTKASSKATLKTV</sequence>
<feature type="compositionally biased region" description="Low complexity" evidence="2">
    <location>
        <begin position="400"/>
        <end position="424"/>
    </location>
</feature>
<name>A0A6A4VUY2_AMPAM</name>
<feature type="region of interest" description="Disordered" evidence="2">
    <location>
        <begin position="246"/>
        <end position="270"/>
    </location>
</feature>
<gene>
    <name evidence="3" type="ORF">FJT64_005829</name>
</gene>
<comment type="caution">
    <text evidence="3">The sequence shown here is derived from an EMBL/GenBank/DDBJ whole genome shotgun (WGS) entry which is preliminary data.</text>
</comment>
<protein>
    <submittedName>
        <fullName evidence="3">Uncharacterized protein</fullName>
    </submittedName>
</protein>
<evidence type="ECO:0000313" key="4">
    <source>
        <dbReference type="Proteomes" id="UP000440578"/>
    </source>
</evidence>
<evidence type="ECO:0000313" key="3">
    <source>
        <dbReference type="EMBL" id="KAF0296739.1"/>
    </source>
</evidence>
<accession>A0A6A4VUY2</accession>
<feature type="coiled-coil region" evidence="1">
    <location>
        <begin position="10"/>
        <end position="37"/>
    </location>
</feature>
<reference evidence="3 4" key="1">
    <citation type="submission" date="2019-07" db="EMBL/GenBank/DDBJ databases">
        <title>Draft genome assembly of a fouling barnacle, Amphibalanus amphitrite (Darwin, 1854): The first reference genome for Thecostraca.</title>
        <authorList>
            <person name="Kim W."/>
        </authorList>
    </citation>
    <scope>NUCLEOTIDE SEQUENCE [LARGE SCALE GENOMIC DNA]</scope>
    <source>
        <strain evidence="3">SNU_AA5</strain>
        <tissue evidence="3">Soma without cirri and trophi</tissue>
    </source>
</reference>
<feature type="compositionally biased region" description="Low complexity" evidence="2">
    <location>
        <begin position="431"/>
        <end position="441"/>
    </location>
</feature>
<dbReference type="OrthoDB" id="6397728at2759"/>
<dbReference type="EMBL" id="VIIS01001538">
    <property type="protein sequence ID" value="KAF0296739.1"/>
    <property type="molecule type" value="Genomic_DNA"/>
</dbReference>
<evidence type="ECO:0000256" key="2">
    <source>
        <dbReference type="SAM" id="MobiDB-lite"/>
    </source>
</evidence>
<keyword evidence="4" id="KW-1185">Reference proteome</keyword>
<dbReference type="Proteomes" id="UP000440578">
    <property type="component" value="Unassembled WGS sequence"/>
</dbReference>
<feature type="compositionally biased region" description="Low complexity" evidence="2">
    <location>
        <begin position="454"/>
        <end position="475"/>
    </location>
</feature>
<proteinExistence type="predicted"/>
<dbReference type="AlphaFoldDB" id="A0A6A4VUY2"/>
<evidence type="ECO:0000256" key="1">
    <source>
        <dbReference type="SAM" id="Coils"/>
    </source>
</evidence>
<feature type="compositionally biased region" description="Basic and acidic residues" evidence="2">
    <location>
        <begin position="246"/>
        <end position="258"/>
    </location>
</feature>
<feature type="compositionally biased region" description="Low complexity" evidence="2">
    <location>
        <begin position="377"/>
        <end position="393"/>
    </location>
</feature>